<dbReference type="GO" id="GO:0030170">
    <property type="term" value="F:pyridoxal phosphate binding"/>
    <property type="evidence" value="ECO:0007669"/>
    <property type="project" value="InterPro"/>
</dbReference>
<dbReference type="AlphaFoldDB" id="A0A1E5P3T5"/>
<dbReference type="GO" id="GO:0008483">
    <property type="term" value="F:transaminase activity"/>
    <property type="evidence" value="ECO:0007669"/>
    <property type="project" value="UniProtKB-KW"/>
</dbReference>
<keyword evidence="8" id="KW-0378">Hydrolase</keyword>
<dbReference type="PANTHER" id="PTHR46383">
    <property type="entry name" value="ASPARTATE AMINOTRANSFERASE"/>
    <property type="match status" value="1"/>
</dbReference>
<dbReference type="Gene3D" id="3.40.640.10">
    <property type="entry name" value="Type I PLP-dependent aspartate aminotransferase-like (Major domain)"/>
    <property type="match status" value="1"/>
</dbReference>
<keyword evidence="8" id="KW-0645">Protease</keyword>
<sequence>MQRTVEEGRGPVRFGPPAPGPGLPVPPELSAVLASAAGRIHAEPPGGGPALCAAAAAYWLRRGLHAETRCVAVASGAQPLLFALMAAVGGDVLLPRPCPASWVPQATMLGRAAYHVPTPAECGGVTDPFALLETVRRVRDEGGDPRLLLLCVPDDPTATVAPPELVHEVCEAAVSEGLHIISDETWGDTLHRPQETVFVSPAEMFPGQVTVLADLAGAYTPASWPAAVARCPLTGYGAALHARTLDLLTAIGAVVAGPVAEAATYALAEPEPVAVRLRTAAALHARLAAAAHRAVLASGALARPPQAGRHLYADLGPLRAGLAARDVTDSMDLEEYLTARLGAAVPGGHRFGDEMGALRVRLATAPLLGATPEQCLESLTSADPLELPHVARALTTFANAFDELR</sequence>
<keyword evidence="8" id="KW-0031">Aminopeptidase</keyword>
<evidence type="ECO:0000313" key="9">
    <source>
        <dbReference type="Proteomes" id="UP000095759"/>
    </source>
</evidence>
<dbReference type="Proteomes" id="UP000095759">
    <property type="component" value="Unassembled WGS sequence"/>
</dbReference>
<comment type="caution">
    <text evidence="8">The sequence shown here is derived from an EMBL/GenBank/DDBJ whole genome shotgun (WGS) entry which is preliminary data.</text>
</comment>
<dbReference type="OrthoDB" id="2192472at2"/>
<keyword evidence="4" id="KW-0808">Transferase</keyword>
<organism evidence="8 9">
    <name type="scientific">Streptomyces agglomeratus</name>
    <dbReference type="NCBI Taxonomy" id="285458"/>
    <lineage>
        <taxon>Bacteria</taxon>
        <taxon>Bacillati</taxon>
        <taxon>Actinomycetota</taxon>
        <taxon>Actinomycetes</taxon>
        <taxon>Kitasatosporales</taxon>
        <taxon>Streptomycetaceae</taxon>
        <taxon>Streptomyces</taxon>
    </lineage>
</organism>
<dbReference type="InterPro" id="IPR004839">
    <property type="entry name" value="Aminotransferase_I/II_large"/>
</dbReference>
<dbReference type="PANTHER" id="PTHR46383:SF1">
    <property type="entry name" value="ASPARTATE AMINOTRANSFERASE"/>
    <property type="match status" value="1"/>
</dbReference>
<dbReference type="STRING" id="285458.BGM19_30185"/>
<keyword evidence="9" id="KW-1185">Reference proteome</keyword>
<dbReference type="InterPro" id="IPR050596">
    <property type="entry name" value="AspAT/PAT-like"/>
</dbReference>
<feature type="compositionally biased region" description="Basic and acidic residues" evidence="6">
    <location>
        <begin position="1"/>
        <end position="10"/>
    </location>
</feature>
<feature type="domain" description="Aminotransferase class I/classII large" evidence="7">
    <location>
        <begin position="44"/>
        <end position="194"/>
    </location>
</feature>
<keyword evidence="3" id="KW-0032">Aminotransferase</keyword>
<comment type="cofactor">
    <cofactor evidence="1">
        <name>pyridoxal 5'-phosphate</name>
        <dbReference type="ChEBI" id="CHEBI:597326"/>
    </cofactor>
</comment>
<gene>
    <name evidence="8" type="ORF">AS594_06610</name>
</gene>
<dbReference type="InterPro" id="IPR015424">
    <property type="entry name" value="PyrdxlP-dep_Trfase"/>
</dbReference>
<feature type="compositionally biased region" description="Pro residues" evidence="6">
    <location>
        <begin position="14"/>
        <end position="26"/>
    </location>
</feature>
<dbReference type="GO" id="GO:0006520">
    <property type="term" value="P:amino acid metabolic process"/>
    <property type="evidence" value="ECO:0007669"/>
    <property type="project" value="InterPro"/>
</dbReference>
<accession>A0A1E5P3T5</accession>
<dbReference type="GO" id="GO:0004177">
    <property type="term" value="F:aminopeptidase activity"/>
    <property type="evidence" value="ECO:0007669"/>
    <property type="project" value="UniProtKB-KW"/>
</dbReference>
<dbReference type="SUPFAM" id="SSF53383">
    <property type="entry name" value="PLP-dependent transferases"/>
    <property type="match status" value="1"/>
</dbReference>
<protein>
    <submittedName>
        <fullName evidence="8">Aminopeptidase</fullName>
    </submittedName>
</protein>
<name>A0A1E5P3T5_9ACTN</name>
<evidence type="ECO:0000256" key="2">
    <source>
        <dbReference type="ARBA" id="ARBA00007441"/>
    </source>
</evidence>
<reference evidence="8 9" key="1">
    <citation type="submission" date="2016-08" db="EMBL/GenBank/DDBJ databases">
        <title>Complete genome sequence of Streptomyces agglomeratus strain 6-3-2, a novel anti-MRSA actinomycete isolated from Wuli of Tebit, China.</title>
        <authorList>
            <person name="Chen X."/>
        </authorList>
    </citation>
    <scope>NUCLEOTIDE SEQUENCE [LARGE SCALE GENOMIC DNA]</scope>
    <source>
        <strain evidence="8 9">6-3-2</strain>
    </source>
</reference>
<evidence type="ECO:0000256" key="4">
    <source>
        <dbReference type="ARBA" id="ARBA00022679"/>
    </source>
</evidence>
<evidence type="ECO:0000256" key="3">
    <source>
        <dbReference type="ARBA" id="ARBA00022576"/>
    </source>
</evidence>
<evidence type="ECO:0000259" key="7">
    <source>
        <dbReference type="Pfam" id="PF00155"/>
    </source>
</evidence>
<comment type="similarity">
    <text evidence="2">Belongs to the class-I pyridoxal-phosphate-dependent aminotransferase family.</text>
</comment>
<proteinExistence type="inferred from homology"/>
<dbReference type="Gene3D" id="3.90.1150.10">
    <property type="entry name" value="Aspartate Aminotransferase, domain 1"/>
    <property type="match status" value="1"/>
</dbReference>
<dbReference type="EMBL" id="MEHJ01000001">
    <property type="protein sequence ID" value="OEJ24203.1"/>
    <property type="molecule type" value="Genomic_DNA"/>
</dbReference>
<dbReference type="InterPro" id="IPR015422">
    <property type="entry name" value="PyrdxlP-dep_Trfase_small"/>
</dbReference>
<keyword evidence="5" id="KW-0663">Pyridoxal phosphate</keyword>
<dbReference type="RefSeq" id="WP_069933294.1">
    <property type="nucleotide sequence ID" value="NZ_MEHJ01000001.1"/>
</dbReference>
<evidence type="ECO:0000256" key="6">
    <source>
        <dbReference type="SAM" id="MobiDB-lite"/>
    </source>
</evidence>
<evidence type="ECO:0000256" key="5">
    <source>
        <dbReference type="ARBA" id="ARBA00022898"/>
    </source>
</evidence>
<dbReference type="InterPro" id="IPR015421">
    <property type="entry name" value="PyrdxlP-dep_Trfase_major"/>
</dbReference>
<evidence type="ECO:0000256" key="1">
    <source>
        <dbReference type="ARBA" id="ARBA00001933"/>
    </source>
</evidence>
<dbReference type="Pfam" id="PF00155">
    <property type="entry name" value="Aminotran_1_2"/>
    <property type="match status" value="1"/>
</dbReference>
<evidence type="ECO:0000313" key="8">
    <source>
        <dbReference type="EMBL" id="OEJ24203.1"/>
    </source>
</evidence>
<feature type="region of interest" description="Disordered" evidence="6">
    <location>
        <begin position="1"/>
        <end position="26"/>
    </location>
</feature>